<protein>
    <submittedName>
        <fullName evidence="2">Uncharacterized protein</fullName>
    </submittedName>
</protein>
<organism evidence="2 3">
    <name type="scientific">Trichogramma brassicae</name>
    <dbReference type="NCBI Taxonomy" id="86971"/>
    <lineage>
        <taxon>Eukaryota</taxon>
        <taxon>Metazoa</taxon>
        <taxon>Ecdysozoa</taxon>
        <taxon>Arthropoda</taxon>
        <taxon>Hexapoda</taxon>
        <taxon>Insecta</taxon>
        <taxon>Pterygota</taxon>
        <taxon>Neoptera</taxon>
        <taxon>Endopterygota</taxon>
        <taxon>Hymenoptera</taxon>
        <taxon>Apocrita</taxon>
        <taxon>Proctotrupomorpha</taxon>
        <taxon>Chalcidoidea</taxon>
        <taxon>Trichogrammatidae</taxon>
        <taxon>Trichogramma</taxon>
    </lineage>
</organism>
<reference evidence="2 3" key="1">
    <citation type="submission" date="2020-02" db="EMBL/GenBank/DDBJ databases">
        <authorList>
            <person name="Ferguson B K."/>
        </authorList>
    </citation>
    <scope>NUCLEOTIDE SEQUENCE [LARGE SCALE GENOMIC DNA]</scope>
</reference>
<dbReference type="OrthoDB" id="5953030at2759"/>
<evidence type="ECO:0000313" key="2">
    <source>
        <dbReference type="EMBL" id="CAB0037525.1"/>
    </source>
</evidence>
<dbReference type="Proteomes" id="UP000479190">
    <property type="component" value="Unassembled WGS sequence"/>
</dbReference>
<accession>A0A6H5IK81</accession>
<gene>
    <name evidence="2" type="ORF">TBRA_LOCUS9352</name>
</gene>
<evidence type="ECO:0000313" key="3">
    <source>
        <dbReference type="Proteomes" id="UP000479190"/>
    </source>
</evidence>
<proteinExistence type="predicted"/>
<sequence>MEAYNVFKSFRRNLKNRLDTAKSNYIRSRIDEAESPNDYWRILKSLGLSSQGHPSPLLHFSPETLCKHYAGVLSVMPPLLLEEVDQMCGAQETSARSGAEWHHRLIVLQELKRRVLALAPSGIIDSSGSRSSRDESSLWHRAASSSHRAPGARDNAREGKS</sequence>
<dbReference type="EMBL" id="CADCXV010000859">
    <property type="protein sequence ID" value="CAB0037525.1"/>
    <property type="molecule type" value="Genomic_DNA"/>
</dbReference>
<feature type="region of interest" description="Disordered" evidence="1">
    <location>
        <begin position="125"/>
        <end position="161"/>
    </location>
</feature>
<evidence type="ECO:0000256" key="1">
    <source>
        <dbReference type="SAM" id="MobiDB-lite"/>
    </source>
</evidence>
<keyword evidence="3" id="KW-1185">Reference proteome</keyword>
<dbReference type="AlphaFoldDB" id="A0A6H5IK81"/>
<name>A0A6H5IK81_9HYME</name>